<protein>
    <recommendedName>
        <fullName evidence="3">Lipoyl-binding domain-containing protein</fullName>
    </recommendedName>
</protein>
<dbReference type="Proteomes" id="UP000001600">
    <property type="component" value="Chromosome 2"/>
</dbReference>
<name>B9JN36_RHIR8</name>
<dbReference type="STRING" id="311403.Arad_7476"/>
<dbReference type="eggNOG" id="COG0511">
    <property type="taxonomic scope" value="Bacteria"/>
</dbReference>
<dbReference type="SUPFAM" id="SSF51230">
    <property type="entry name" value="Single hybrid motif"/>
    <property type="match status" value="1"/>
</dbReference>
<dbReference type="EMBL" id="CP000629">
    <property type="protein sequence ID" value="ACM28967.1"/>
    <property type="molecule type" value="Genomic_DNA"/>
</dbReference>
<organism evidence="1 2">
    <name type="scientific">Rhizobium rhizogenes (strain K84 / ATCC BAA-868)</name>
    <name type="common">Agrobacterium radiobacter</name>
    <dbReference type="NCBI Taxonomy" id="311403"/>
    <lineage>
        <taxon>Bacteria</taxon>
        <taxon>Pseudomonadati</taxon>
        <taxon>Pseudomonadota</taxon>
        <taxon>Alphaproteobacteria</taxon>
        <taxon>Hyphomicrobiales</taxon>
        <taxon>Rhizobiaceae</taxon>
        <taxon>Rhizobium/Agrobacterium group</taxon>
        <taxon>Rhizobium</taxon>
    </lineage>
</organism>
<evidence type="ECO:0000313" key="2">
    <source>
        <dbReference type="Proteomes" id="UP000001600"/>
    </source>
</evidence>
<accession>B9JN36</accession>
<sequence>MMKRAKRQAKAMTEDFTDPAVMQEIAAWLESAGASAIEIETGDGRHVRIVMDQAASLRADDGPRDTVATSPASVKAAKAPFAGHFLDAHPARGTPAAAQDTAVAVGDIVCFVKVGPLLLPVRTPGAGTLNECPVKAGDLVGYGDTIFSIEPAQ</sequence>
<evidence type="ECO:0000313" key="1">
    <source>
        <dbReference type="EMBL" id="ACM28967.1"/>
    </source>
</evidence>
<evidence type="ECO:0008006" key="3">
    <source>
        <dbReference type="Google" id="ProtNLM"/>
    </source>
</evidence>
<dbReference type="RefSeq" id="WP_012649316.1">
    <property type="nucleotide sequence ID" value="NC_011983.1"/>
</dbReference>
<proteinExistence type="predicted"/>
<dbReference type="HOGENOM" id="CLU_016733_6_0_5"/>
<dbReference type="Gene3D" id="2.40.50.100">
    <property type="match status" value="1"/>
</dbReference>
<dbReference type="AlphaFoldDB" id="B9JN36"/>
<dbReference type="InterPro" id="IPR011053">
    <property type="entry name" value="Single_hybrid_motif"/>
</dbReference>
<dbReference type="KEGG" id="ara:Arad_7476"/>
<gene>
    <name evidence="1" type="ordered locus">Arad_7476</name>
</gene>
<reference evidence="1 2" key="1">
    <citation type="journal article" date="2009" name="J. Bacteriol.">
        <title>Genome sequences of three Agrobacterium biovars help elucidate the evolution of multichromosome genomes in bacteria.</title>
        <authorList>
            <person name="Slater S.C."/>
            <person name="Goldman B.S."/>
            <person name="Goodner B."/>
            <person name="Setubal J.C."/>
            <person name="Farrand S.K."/>
            <person name="Nester E.W."/>
            <person name="Burr T.J."/>
            <person name="Banta L."/>
            <person name="Dickerman A.W."/>
            <person name="Paulsen I."/>
            <person name="Otten L."/>
            <person name="Suen G."/>
            <person name="Welch R."/>
            <person name="Almeida N.F."/>
            <person name="Arnold F."/>
            <person name="Burton O.T."/>
            <person name="Du Z."/>
            <person name="Ewing A."/>
            <person name="Godsy E."/>
            <person name="Heisel S."/>
            <person name="Houmiel K.L."/>
            <person name="Jhaveri J."/>
            <person name="Lu J."/>
            <person name="Miller N.M."/>
            <person name="Norton S."/>
            <person name="Chen Q."/>
            <person name="Phoolcharoen W."/>
            <person name="Ohlin V."/>
            <person name="Ondrusek D."/>
            <person name="Pride N."/>
            <person name="Stricklin S.L."/>
            <person name="Sun J."/>
            <person name="Wheeler C."/>
            <person name="Wilson L."/>
            <person name="Zhu H."/>
            <person name="Wood D.W."/>
        </authorList>
    </citation>
    <scope>NUCLEOTIDE SEQUENCE [LARGE SCALE GENOMIC DNA]</scope>
    <source>
        <strain evidence="2">K84 / ATCC BAA-868</strain>
    </source>
</reference>